<name>A0A8H6ICV4_9AGAR</name>
<protein>
    <submittedName>
        <fullName evidence="7">Aspartic peptidase domain-containing protein</fullName>
    </submittedName>
</protein>
<sequence>MNCLGATIIYPSPPRCRFPSFTFLLSTSMRSTIVYVLPCAVLLALSILAEGRTFQFQATRELTSIQRRAPIDAKGPKIDNIKGIRYTTSVTVNGKDVVVLLDTGSTDLWVAPPGGIGKFNDSAIPLDLKYGDGSYGVTGTIGVAPFEMGDFKIEQQAFLNAKENTIANTAELGIYGVLGLAFQHGTASPINLAIKNIYGMGATWGRSVLHNIFEKNPDQPNFIAIDLARSDDMEDVVGGSFGIGEYDEKWAAVVNAPPLPLFPRGADRWTVLLEGVKVNGETIKLKPSTAKAPAPAGSLVALLDTGAPPITVPSYITDAIYSKIPGARLYKGPDASRWFVPCNGTASVSFTLGGQDFPLNPVDLTDVETMDDGTTSACMASITSTDEKGSPFEALLGTPFLRNVYTVYDFGDKQSDGTNGDPYIKLYSQTNAAKAAAQAPIIRAKTMQGYPPEMDAEKLNAEIDAAMGGTAQPTTDPTSVTGEKDGESLLEAAGLSGGGSLGPAMIGLLAANLVVTTIIAVFGILNYRRHNGETSSSRSGGGTFNTVSSWAPTLGKPYASVPASDVEEGKISSWTRQPKPYASGPKEGDEGDKLLYVQPTAYAP</sequence>
<feature type="transmembrane region" description="Helical" evidence="5">
    <location>
        <begin position="504"/>
        <end position="525"/>
    </location>
</feature>
<evidence type="ECO:0000256" key="2">
    <source>
        <dbReference type="ARBA" id="ARBA00022750"/>
    </source>
</evidence>
<evidence type="ECO:0000313" key="7">
    <source>
        <dbReference type="EMBL" id="KAF6761476.1"/>
    </source>
</evidence>
<dbReference type="InterPro" id="IPR001461">
    <property type="entry name" value="Aspartic_peptidase_A1"/>
</dbReference>
<keyword evidence="3" id="KW-0645">Protease</keyword>
<proteinExistence type="inferred from homology"/>
<dbReference type="PROSITE" id="PS00141">
    <property type="entry name" value="ASP_PROTEASE"/>
    <property type="match status" value="2"/>
</dbReference>
<dbReference type="InterPro" id="IPR001969">
    <property type="entry name" value="Aspartic_peptidase_AS"/>
</dbReference>
<dbReference type="PANTHER" id="PTHR47966">
    <property type="entry name" value="BETA-SITE APP-CLEAVING ENZYME, ISOFORM A-RELATED"/>
    <property type="match status" value="1"/>
</dbReference>
<dbReference type="Pfam" id="PF00026">
    <property type="entry name" value="Asp"/>
    <property type="match status" value="1"/>
</dbReference>
<gene>
    <name evidence="7" type="ORF">DFP72DRAFT_623149</name>
</gene>
<keyword evidence="5" id="KW-1133">Transmembrane helix</keyword>
<evidence type="ECO:0000256" key="4">
    <source>
        <dbReference type="SAM" id="MobiDB-lite"/>
    </source>
</evidence>
<dbReference type="InterPro" id="IPR034164">
    <property type="entry name" value="Pepsin-like_dom"/>
</dbReference>
<dbReference type="AlphaFoldDB" id="A0A8H6ICV4"/>
<evidence type="ECO:0000256" key="3">
    <source>
        <dbReference type="RuleBase" id="RU000454"/>
    </source>
</evidence>
<comment type="caution">
    <text evidence="7">The sequence shown here is derived from an EMBL/GenBank/DDBJ whole genome shotgun (WGS) entry which is preliminary data.</text>
</comment>
<accession>A0A8H6ICV4</accession>
<dbReference type="InterPro" id="IPR033121">
    <property type="entry name" value="PEPTIDASE_A1"/>
</dbReference>
<evidence type="ECO:0000256" key="5">
    <source>
        <dbReference type="SAM" id="Phobius"/>
    </source>
</evidence>
<dbReference type="EMBL" id="JACGCI010000009">
    <property type="protein sequence ID" value="KAF6761476.1"/>
    <property type="molecule type" value="Genomic_DNA"/>
</dbReference>
<dbReference type="OrthoDB" id="771136at2759"/>
<keyword evidence="5" id="KW-0812">Transmembrane</keyword>
<dbReference type="CDD" id="cd05471">
    <property type="entry name" value="pepsin_like"/>
    <property type="match status" value="1"/>
</dbReference>
<dbReference type="Gene3D" id="2.40.70.10">
    <property type="entry name" value="Acid Proteases"/>
    <property type="match status" value="2"/>
</dbReference>
<evidence type="ECO:0000313" key="8">
    <source>
        <dbReference type="Proteomes" id="UP000521943"/>
    </source>
</evidence>
<dbReference type="Proteomes" id="UP000521943">
    <property type="component" value="Unassembled WGS sequence"/>
</dbReference>
<feature type="domain" description="Peptidase A1" evidence="6">
    <location>
        <begin position="86"/>
        <end position="419"/>
    </location>
</feature>
<comment type="similarity">
    <text evidence="1 3">Belongs to the peptidase A1 family.</text>
</comment>
<dbReference type="GO" id="GO:0004190">
    <property type="term" value="F:aspartic-type endopeptidase activity"/>
    <property type="evidence" value="ECO:0007669"/>
    <property type="project" value="UniProtKB-KW"/>
</dbReference>
<keyword evidence="5" id="KW-0472">Membrane</keyword>
<evidence type="ECO:0000259" key="6">
    <source>
        <dbReference type="PROSITE" id="PS51767"/>
    </source>
</evidence>
<dbReference type="GO" id="GO:0006508">
    <property type="term" value="P:proteolysis"/>
    <property type="evidence" value="ECO:0007669"/>
    <property type="project" value="UniProtKB-KW"/>
</dbReference>
<keyword evidence="2 3" id="KW-0064">Aspartyl protease</keyword>
<keyword evidence="8" id="KW-1185">Reference proteome</keyword>
<dbReference type="PRINTS" id="PR00792">
    <property type="entry name" value="PEPSIN"/>
</dbReference>
<dbReference type="PROSITE" id="PS51767">
    <property type="entry name" value="PEPTIDASE_A1"/>
    <property type="match status" value="1"/>
</dbReference>
<keyword evidence="3" id="KW-0378">Hydrolase</keyword>
<dbReference type="PANTHER" id="PTHR47966:SF51">
    <property type="entry name" value="BETA-SITE APP-CLEAVING ENZYME, ISOFORM A-RELATED"/>
    <property type="match status" value="1"/>
</dbReference>
<dbReference type="InterPro" id="IPR021109">
    <property type="entry name" value="Peptidase_aspartic_dom_sf"/>
</dbReference>
<evidence type="ECO:0000256" key="1">
    <source>
        <dbReference type="ARBA" id="ARBA00007447"/>
    </source>
</evidence>
<reference evidence="7 8" key="1">
    <citation type="submission" date="2020-07" db="EMBL/GenBank/DDBJ databases">
        <title>Comparative genomics of pyrophilous fungi reveals a link between fire events and developmental genes.</title>
        <authorList>
            <consortium name="DOE Joint Genome Institute"/>
            <person name="Steindorff A.S."/>
            <person name="Carver A."/>
            <person name="Calhoun S."/>
            <person name="Stillman K."/>
            <person name="Liu H."/>
            <person name="Lipzen A."/>
            <person name="Pangilinan J."/>
            <person name="Labutti K."/>
            <person name="Bruns T.D."/>
            <person name="Grigoriev I.V."/>
        </authorList>
    </citation>
    <scope>NUCLEOTIDE SEQUENCE [LARGE SCALE GENOMIC DNA]</scope>
    <source>
        <strain evidence="7 8">CBS 144469</strain>
    </source>
</reference>
<feature type="region of interest" description="Disordered" evidence="4">
    <location>
        <begin position="561"/>
        <end position="604"/>
    </location>
</feature>
<dbReference type="SUPFAM" id="SSF50630">
    <property type="entry name" value="Acid proteases"/>
    <property type="match status" value="1"/>
</dbReference>
<organism evidence="7 8">
    <name type="scientific">Ephemerocybe angulata</name>
    <dbReference type="NCBI Taxonomy" id="980116"/>
    <lineage>
        <taxon>Eukaryota</taxon>
        <taxon>Fungi</taxon>
        <taxon>Dikarya</taxon>
        <taxon>Basidiomycota</taxon>
        <taxon>Agaricomycotina</taxon>
        <taxon>Agaricomycetes</taxon>
        <taxon>Agaricomycetidae</taxon>
        <taxon>Agaricales</taxon>
        <taxon>Agaricineae</taxon>
        <taxon>Psathyrellaceae</taxon>
        <taxon>Ephemerocybe</taxon>
    </lineage>
</organism>